<dbReference type="RefSeq" id="WP_167165171.1">
    <property type="nucleotide sequence ID" value="NZ_BAAAOO010000002.1"/>
</dbReference>
<dbReference type="PANTHER" id="PTHR43547:SF10">
    <property type="entry name" value="SENSOR HISTIDINE KINASE DCUS"/>
    <property type="match status" value="1"/>
</dbReference>
<dbReference type="InterPro" id="IPR029151">
    <property type="entry name" value="Sensor-like_sf"/>
</dbReference>
<keyword evidence="5" id="KW-0597">Phosphoprotein</keyword>
<evidence type="ECO:0000313" key="14">
    <source>
        <dbReference type="Proteomes" id="UP000749311"/>
    </source>
</evidence>
<dbReference type="InterPro" id="IPR003594">
    <property type="entry name" value="HATPase_dom"/>
</dbReference>
<comment type="caution">
    <text evidence="13">The sequence shown here is derived from an EMBL/GenBank/DDBJ whole genome shotgun (WGS) entry which is preliminary data.</text>
</comment>
<dbReference type="PROSITE" id="PS50109">
    <property type="entry name" value="HIS_KIN"/>
    <property type="match status" value="1"/>
</dbReference>
<keyword evidence="8 11" id="KW-1133">Transmembrane helix</keyword>
<evidence type="ECO:0000256" key="6">
    <source>
        <dbReference type="ARBA" id="ARBA00022692"/>
    </source>
</evidence>
<keyword evidence="6 11" id="KW-0812">Transmembrane</keyword>
<dbReference type="InterPro" id="IPR004358">
    <property type="entry name" value="Sig_transdc_His_kin-like_C"/>
</dbReference>
<evidence type="ECO:0000256" key="1">
    <source>
        <dbReference type="ARBA" id="ARBA00000085"/>
    </source>
</evidence>
<evidence type="ECO:0000256" key="10">
    <source>
        <dbReference type="ARBA" id="ARBA00023136"/>
    </source>
</evidence>
<evidence type="ECO:0000256" key="11">
    <source>
        <dbReference type="SAM" id="Phobius"/>
    </source>
</evidence>
<dbReference type="Gene3D" id="3.30.450.20">
    <property type="entry name" value="PAS domain"/>
    <property type="match status" value="2"/>
</dbReference>
<gene>
    <name evidence="13" type="ORF">FB473_000866</name>
</gene>
<dbReference type="InterPro" id="IPR036890">
    <property type="entry name" value="HATPase_C_sf"/>
</dbReference>
<keyword evidence="4" id="KW-1003">Cell membrane</keyword>
<keyword evidence="7 13" id="KW-0418">Kinase</keyword>
<keyword evidence="13" id="KW-0808">Transferase</keyword>
<dbReference type="Gene3D" id="3.30.565.10">
    <property type="entry name" value="Histidine kinase-like ATPase, C-terminal domain"/>
    <property type="match status" value="1"/>
</dbReference>
<keyword evidence="14" id="KW-1185">Reference proteome</keyword>
<dbReference type="SUPFAM" id="SSF55874">
    <property type="entry name" value="ATPase domain of HSP90 chaperone/DNA topoisomerase II/histidine kinase"/>
    <property type="match status" value="1"/>
</dbReference>
<keyword evidence="9" id="KW-0902">Two-component regulatory system</keyword>
<keyword evidence="10 11" id="KW-0472">Membrane</keyword>
<evidence type="ECO:0000259" key="12">
    <source>
        <dbReference type="PROSITE" id="PS50109"/>
    </source>
</evidence>
<dbReference type="PANTHER" id="PTHR43547">
    <property type="entry name" value="TWO-COMPONENT HISTIDINE KINASE"/>
    <property type="match status" value="1"/>
</dbReference>
<sequence length="566" mass="60018">MARKPVASIDPHAARPGVPYRGRVPLWSSSTDRWSLSAQIFVLMALMLVVVVVPVWLLSVRAAEEAARAEAIAHVTSTATTLAESPWVIQAVQSEDPAEALGEPIERIRAANDLSFVVVMDVDGTRWTHPNPEQVGRQYVGSIAAAQAGGEVVEETQGTMGPSFRVVHPVRSDGRVIAMVAAGIPTESVRQAGMERSVQVVAITVASLALGTVGSWVVARRLRRQTLGLGSIGLGRLYSYHEALLHSVRAGLVLVGHDGAVVLCNDEARELLDASGAVLGTPVAQLGIGQGLSDLMASGRVCAGETHFTAGGRALIVTQTRAVLDGRDLGWVTTLQDRTDLVRLTGELDSLRSFSEMLRSRAHEADNRLHTVILLVELGRGEEAVEFATAAIERSQALIDRVTEAVRDAPVAALLLGKSAQAEERGVELRLADGIDIPETGLASTDLVLVLGNLVDNALDAAASTERGWVEVGGRLERSGQEETVVMEVTDSGPGIPGDLIGDAFRRGWTTKSVTDPDLRPQGHGIGLSLVAGTVRRLHGTIEVTTSPSRFAVRLPVPESNDEVGP</sequence>
<evidence type="ECO:0000256" key="3">
    <source>
        <dbReference type="ARBA" id="ARBA00012438"/>
    </source>
</evidence>
<proteinExistence type="predicted"/>
<comment type="catalytic activity">
    <reaction evidence="1">
        <text>ATP + protein L-histidine = ADP + protein N-phospho-L-histidine.</text>
        <dbReference type="EC" id="2.7.13.3"/>
    </reaction>
</comment>
<evidence type="ECO:0000256" key="5">
    <source>
        <dbReference type="ARBA" id="ARBA00022553"/>
    </source>
</evidence>
<feature type="transmembrane region" description="Helical" evidence="11">
    <location>
        <begin position="200"/>
        <end position="219"/>
    </location>
</feature>
<dbReference type="Pfam" id="PF02518">
    <property type="entry name" value="HATPase_c"/>
    <property type="match status" value="1"/>
</dbReference>
<dbReference type="SMART" id="SM00387">
    <property type="entry name" value="HATPase_c"/>
    <property type="match status" value="1"/>
</dbReference>
<dbReference type="Proteomes" id="UP000749311">
    <property type="component" value="Unassembled WGS sequence"/>
</dbReference>
<dbReference type="EC" id="2.7.13.3" evidence="3"/>
<organism evidence="13 14">
    <name type="scientific">Brooklawnia cerclae</name>
    <dbReference type="NCBI Taxonomy" id="349934"/>
    <lineage>
        <taxon>Bacteria</taxon>
        <taxon>Bacillati</taxon>
        <taxon>Actinomycetota</taxon>
        <taxon>Actinomycetes</taxon>
        <taxon>Propionibacteriales</taxon>
        <taxon>Propionibacteriaceae</taxon>
        <taxon>Brooklawnia</taxon>
    </lineage>
</organism>
<evidence type="ECO:0000256" key="2">
    <source>
        <dbReference type="ARBA" id="ARBA00004651"/>
    </source>
</evidence>
<reference evidence="13 14" key="1">
    <citation type="submission" date="2020-02" db="EMBL/GenBank/DDBJ databases">
        <title>Sequencing the genomes of 1000 actinobacteria strains.</title>
        <authorList>
            <person name="Klenk H.-P."/>
        </authorList>
    </citation>
    <scope>NUCLEOTIDE SEQUENCE [LARGE SCALE GENOMIC DNA]</scope>
    <source>
        <strain evidence="13 14">DSM 19609</strain>
    </source>
</reference>
<feature type="transmembrane region" description="Helical" evidence="11">
    <location>
        <begin position="36"/>
        <end position="58"/>
    </location>
</feature>
<protein>
    <recommendedName>
        <fullName evidence="3">histidine kinase</fullName>
        <ecNumber evidence="3">2.7.13.3</ecNumber>
    </recommendedName>
</protein>
<accession>A0ABX0SE30</accession>
<dbReference type="SUPFAM" id="SSF103190">
    <property type="entry name" value="Sensory domain-like"/>
    <property type="match status" value="1"/>
</dbReference>
<dbReference type="GO" id="GO:0004673">
    <property type="term" value="F:protein histidine kinase activity"/>
    <property type="evidence" value="ECO:0007669"/>
    <property type="project" value="UniProtKB-EC"/>
</dbReference>
<dbReference type="PRINTS" id="PR00344">
    <property type="entry name" value="BCTRLSENSOR"/>
</dbReference>
<comment type="subcellular location">
    <subcellularLocation>
        <location evidence="2">Cell membrane</location>
        <topology evidence="2">Multi-pass membrane protein</topology>
    </subcellularLocation>
</comment>
<evidence type="ECO:0000256" key="4">
    <source>
        <dbReference type="ARBA" id="ARBA00022475"/>
    </source>
</evidence>
<evidence type="ECO:0000256" key="7">
    <source>
        <dbReference type="ARBA" id="ARBA00022777"/>
    </source>
</evidence>
<dbReference type="InterPro" id="IPR005467">
    <property type="entry name" value="His_kinase_dom"/>
</dbReference>
<dbReference type="EMBL" id="JAAMOZ010000001">
    <property type="protein sequence ID" value="NIH56221.1"/>
    <property type="molecule type" value="Genomic_DNA"/>
</dbReference>
<evidence type="ECO:0000256" key="9">
    <source>
        <dbReference type="ARBA" id="ARBA00023012"/>
    </source>
</evidence>
<evidence type="ECO:0000256" key="8">
    <source>
        <dbReference type="ARBA" id="ARBA00022989"/>
    </source>
</evidence>
<dbReference type="InterPro" id="IPR033463">
    <property type="entry name" value="sCache_3"/>
</dbReference>
<evidence type="ECO:0000313" key="13">
    <source>
        <dbReference type="EMBL" id="NIH56221.1"/>
    </source>
</evidence>
<feature type="domain" description="Histidine kinase" evidence="12">
    <location>
        <begin position="360"/>
        <end position="561"/>
    </location>
</feature>
<dbReference type="Pfam" id="PF17203">
    <property type="entry name" value="sCache_3_2"/>
    <property type="match status" value="1"/>
</dbReference>
<name>A0ABX0SE30_9ACTN</name>